<evidence type="ECO:0000313" key="2">
    <source>
        <dbReference type="Proteomes" id="UP001499841"/>
    </source>
</evidence>
<evidence type="ECO:0008006" key="3">
    <source>
        <dbReference type="Google" id="ProtNLM"/>
    </source>
</evidence>
<dbReference type="Gene3D" id="3.20.20.80">
    <property type="entry name" value="Glycosidases"/>
    <property type="match status" value="1"/>
</dbReference>
<dbReference type="InterPro" id="IPR017853">
    <property type="entry name" value="GH"/>
</dbReference>
<proteinExistence type="predicted"/>
<sequence>MATTHLELQEERFLLNRRPTYEGVSFEGRPVEGLLFNARLVMGLFDDLNEDTRARWAYPDTGVWDAERNVHEFLEQMPVWRAQGLLGLTLNLQCGNPVRGSRSAPGGIVPLDQPWNVSAYHRDGSLRPEWLDRLGRILDEADRLGMVVILGLFYFGQDHRLEDEDAVRRAAENVIGWLDDNDRRNVIVEIANECNVPRYTHDLLTPRGMVSFIKELRAATTTALPLAASYAGVPQFGIVPPQELIDVVDVALIHGNEIHGTADFEAQIRAVRDLTRHRPIPVVVNEDNHFDFDDRPNHLYTAVENYASWGYFDPGAGGDYHDGFQCPPVNWGLTTPRKQAFFRHVARLTGSAPAAAGVDVDAHGVRA</sequence>
<dbReference type="Proteomes" id="UP001499841">
    <property type="component" value="Unassembled WGS sequence"/>
</dbReference>
<dbReference type="RefSeq" id="WP_345041143.1">
    <property type="nucleotide sequence ID" value="NZ_BAABBA010000010.1"/>
</dbReference>
<dbReference type="EMBL" id="BAABBA010000010">
    <property type="protein sequence ID" value="GAA4287904.1"/>
    <property type="molecule type" value="Genomic_DNA"/>
</dbReference>
<protein>
    <recommendedName>
        <fullName evidence="3">Glycoside hydrolase family 5 domain-containing protein</fullName>
    </recommendedName>
</protein>
<comment type="caution">
    <text evidence="1">The sequence shown here is derived from an EMBL/GenBank/DDBJ whole genome shotgun (WGS) entry which is preliminary data.</text>
</comment>
<dbReference type="SUPFAM" id="SSF51445">
    <property type="entry name" value="(Trans)glycosidases"/>
    <property type="match status" value="1"/>
</dbReference>
<keyword evidence="2" id="KW-1185">Reference proteome</keyword>
<organism evidence="1 2">
    <name type="scientific">Georgenia daeguensis</name>
    <dbReference type="NCBI Taxonomy" id="908355"/>
    <lineage>
        <taxon>Bacteria</taxon>
        <taxon>Bacillati</taxon>
        <taxon>Actinomycetota</taxon>
        <taxon>Actinomycetes</taxon>
        <taxon>Micrococcales</taxon>
        <taxon>Bogoriellaceae</taxon>
        <taxon>Georgenia</taxon>
    </lineage>
</organism>
<name>A0ABP8EV90_9MICO</name>
<reference evidence="2" key="1">
    <citation type="journal article" date="2019" name="Int. J. Syst. Evol. Microbiol.">
        <title>The Global Catalogue of Microorganisms (GCM) 10K type strain sequencing project: providing services to taxonomists for standard genome sequencing and annotation.</title>
        <authorList>
            <consortium name="The Broad Institute Genomics Platform"/>
            <consortium name="The Broad Institute Genome Sequencing Center for Infectious Disease"/>
            <person name="Wu L."/>
            <person name="Ma J."/>
        </authorList>
    </citation>
    <scope>NUCLEOTIDE SEQUENCE [LARGE SCALE GENOMIC DNA]</scope>
    <source>
        <strain evidence="2">JCM 17459</strain>
    </source>
</reference>
<evidence type="ECO:0000313" key="1">
    <source>
        <dbReference type="EMBL" id="GAA4287904.1"/>
    </source>
</evidence>
<gene>
    <name evidence="1" type="ORF">GCM10022262_22640</name>
</gene>
<accession>A0ABP8EV90</accession>